<name>A0A6U6Q913_9DINO</name>
<gene>
    <name evidence="1" type="ORF">AAND1436_LOCUS28136</name>
    <name evidence="2" type="ORF">AAND1436_LOCUS28137</name>
</gene>
<dbReference type="AlphaFoldDB" id="A0A6U6Q913"/>
<organism evidence="2">
    <name type="scientific">Alexandrium andersonii</name>
    <dbReference type="NCBI Taxonomy" id="327968"/>
    <lineage>
        <taxon>Eukaryota</taxon>
        <taxon>Sar</taxon>
        <taxon>Alveolata</taxon>
        <taxon>Dinophyceae</taxon>
        <taxon>Gonyaulacales</taxon>
        <taxon>Pyrocystaceae</taxon>
        <taxon>Alexandrium</taxon>
    </lineage>
</organism>
<sequence length="115" mass="11931">MKASLPSWLTRNHWIPSIFTPSPWTMSPEECTVSLSLGVCFGSGFGITYTKASKTSQCLHFSSASSPQSAAASLAILLVQREVLFSALAATCDGGAGGHVDRVGAHGKCLTSTGP</sequence>
<protein>
    <submittedName>
        <fullName evidence="2">Uncharacterized protein</fullName>
    </submittedName>
</protein>
<proteinExistence type="predicted"/>
<dbReference type="EMBL" id="HBGQ01058237">
    <property type="protein sequence ID" value="CAD9461596.1"/>
    <property type="molecule type" value="Transcribed_RNA"/>
</dbReference>
<dbReference type="EMBL" id="HBGQ01058238">
    <property type="protein sequence ID" value="CAD9461598.1"/>
    <property type="molecule type" value="Transcribed_RNA"/>
</dbReference>
<evidence type="ECO:0000313" key="1">
    <source>
        <dbReference type="EMBL" id="CAD9461596.1"/>
    </source>
</evidence>
<accession>A0A6U6Q913</accession>
<reference evidence="2" key="1">
    <citation type="submission" date="2021-01" db="EMBL/GenBank/DDBJ databases">
        <authorList>
            <person name="Corre E."/>
            <person name="Pelletier E."/>
            <person name="Niang G."/>
            <person name="Scheremetjew M."/>
            <person name="Finn R."/>
            <person name="Kale V."/>
            <person name="Holt S."/>
            <person name="Cochrane G."/>
            <person name="Meng A."/>
            <person name="Brown T."/>
            <person name="Cohen L."/>
        </authorList>
    </citation>
    <scope>NUCLEOTIDE SEQUENCE</scope>
    <source>
        <strain evidence="2">CCMP2222</strain>
    </source>
</reference>
<evidence type="ECO:0000313" key="2">
    <source>
        <dbReference type="EMBL" id="CAD9461598.1"/>
    </source>
</evidence>